<name>A0A3G5L7I7_YERPE</name>
<evidence type="ECO:0000313" key="1">
    <source>
        <dbReference type="EMBL" id="AAS63629.1"/>
    </source>
</evidence>
<dbReference type="KEGG" id="ypm:YP_3471"/>
<dbReference type="GeneID" id="57973675"/>
<dbReference type="Proteomes" id="UP000001019">
    <property type="component" value="Chromosome"/>
</dbReference>
<reference evidence="2" key="1">
    <citation type="journal article" date="2004" name="DNA Res.">
        <title>Complete genome sequence of Yersinia pestis strain 91001, an isolate avirulent to humans.</title>
        <authorList>
            <person name="Song Y."/>
            <person name="Tong Z."/>
            <person name="Wang J."/>
            <person name="Wang L."/>
            <person name="Guo Z."/>
            <person name="Han Y."/>
            <person name="Zhang J."/>
            <person name="Pei D."/>
            <person name="Zhou D."/>
            <person name="Qin H."/>
            <person name="Pang X."/>
            <person name="Han Y."/>
            <person name="Zhai J."/>
            <person name="Li M."/>
            <person name="Cui B."/>
            <person name="Qi Z."/>
            <person name="Jin L."/>
            <person name="Dai R."/>
            <person name="Chen F."/>
            <person name="Li S."/>
            <person name="Ye C."/>
            <person name="Du Z."/>
            <person name="Lin W."/>
            <person name="Wang J."/>
            <person name="Yu J."/>
            <person name="Yang H."/>
            <person name="Wang J."/>
            <person name="Huang P."/>
            <person name="Yang R."/>
        </authorList>
    </citation>
    <scope>NUCLEOTIDE SEQUENCE [LARGE SCALE GENOMIC DNA]</scope>
    <source>
        <strain evidence="2">91001 / Biovar Mediaevalis</strain>
    </source>
</reference>
<protein>
    <submittedName>
        <fullName evidence="1">Uncharacterized protein</fullName>
    </submittedName>
</protein>
<sequence length="64" mass="7402">MLAINVHAQDLVFKYSASNNKTISIYQDSDTLIYKFGKEKPKPEIEIKRKLHNLGHAFNAEIIR</sequence>
<dbReference type="OrthoDB" id="6904567at2"/>
<evidence type="ECO:0000313" key="2">
    <source>
        <dbReference type="Proteomes" id="UP000001019"/>
    </source>
</evidence>
<organism evidence="1 2">
    <name type="scientific">Yersinia pestis</name>
    <dbReference type="NCBI Taxonomy" id="632"/>
    <lineage>
        <taxon>Bacteria</taxon>
        <taxon>Pseudomonadati</taxon>
        <taxon>Pseudomonadota</taxon>
        <taxon>Gammaproteobacteria</taxon>
        <taxon>Enterobacterales</taxon>
        <taxon>Yersiniaceae</taxon>
        <taxon>Yersinia</taxon>
    </lineage>
</organism>
<accession>A0A3G5L7I7</accession>
<gene>
    <name evidence="1" type="ordered locus">YP_3471</name>
</gene>
<dbReference type="AlphaFoldDB" id="A0A3G5L7I7"/>
<proteinExistence type="predicted"/>
<dbReference type="RefSeq" id="WP_002216110.1">
    <property type="nucleotide sequence ID" value="NZ_CABMLZ010000003.1"/>
</dbReference>
<dbReference type="EMBL" id="AE017042">
    <property type="protein sequence ID" value="AAS63629.1"/>
    <property type="molecule type" value="Genomic_DNA"/>
</dbReference>